<comment type="caution">
    <text evidence="1">The sequence shown here is derived from an EMBL/GenBank/DDBJ whole genome shotgun (WGS) entry which is preliminary data.</text>
</comment>
<dbReference type="PANTHER" id="PTHR36154">
    <property type="entry name" value="DNA-BINDING TRANSCRIPTIONAL ACTIVATOR ALPA"/>
    <property type="match status" value="1"/>
</dbReference>
<name>A0A2T4N0U7_AERVE</name>
<evidence type="ECO:0000313" key="1">
    <source>
        <dbReference type="EMBL" id="PTH80396.1"/>
    </source>
</evidence>
<dbReference type="InterPro" id="IPR010260">
    <property type="entry name" value="AlpA"/>
</dbReference>
<dbReference type="RefSeq" id="WP_005359937.1">
    <property type="nucleotide sequence ID" value="NZ_CP110364.1"/>
</dbReference>
<dbReference type="PANTHER" id="PTHR36154:SF1">
    <property type="entry name" value="DNA-BINDING TRANSCRIPTIONAL ACTIVATOR ALPA"/>
    <property type="match status" value="1"/>
</dbReference>
<reference evidence="1 2" key="1">
    <citation type="submission" date="2018-03" db="EMBL/GenBank/DDBJ databases">
        <title>Aeromonas veronii whole genome sequencing and analysis.</title>
        <authorList>
            <person name="Xie H."/>
            <person name="Liu T."/>
            <person name="Wang K."/>
        </authorList>
    </citation>
    <scope>NUCLEOTIDE SEQUENCE [LARGE SCALE GENOMIC DNA]</scope>
    <source>
        <strain evidence="1 2">XH.VA.1</strain>
    </source>
</reference>
<dbReference type="Pfam" id="PF05930">
    <property type="entry name" value="Phage_AlpA"/>
    <property type="match status" value="1"/>
</dbReference>
<dbReference type="InterPro" id="IPR052931">
    <property type="entry name" value="Prophage_regulatory_activator"/>
</dbReference>
<dbReference type="Proteomes" id="UP000241986">
    <property type="component" value="Unassembled WGS sequence"/>
</dbReference>
<protein>
    <submittedName>
        <fullName evidence="1">AlpA family phage regulatory protein</fullName>
    </submittedName>
</protein>
<organism evidence="1 2">
    <name type="scientific">Aeromonas veronii</name>
    <dbReference type="NCBI Taxonomy" id="654"/>
    <lineage>
        <taxon>Bacteria</taxon>
        <taxon>Pseudomonadati</taxon>
        <taxon>Pseudomonadota</taxon>
        <taxon>Gammaproteobacteria</taxon>
        <taxon>Aeromonadales</taxon>
        <taxon>Aeromonadaceae</taxon>
        <taxon>Aeromonas</taxon>
    </lineage>
</organism>
<accession>A0A2T4N0U7</accession>
<dbReference type="AlphaFoldDB" id="A0A2T4N0U7"/>
<gene>
    <name evidence="1" type="ORF">DAA48_14385</name>
</gene>
<dbReference type="EMBL" id="PZKL01000035">
    <property type="protein sequence ID" value="PTH80396.1"/>
    <property type="molecule type" value="Genomic_DNA"/>
</dbReference>
<sequence>MLQEANKHEEQMLRIIRINEMVIKTGISKSGIYERLNPRSDRYDERFPQPVRIGARSIGWLSSSVDEWLRSLS</sequence>
<evidence type="ECO:0000313" key="2">
    <source>
        <dbReference type="Proteomes" id="UP000241986"/>
    </source>
</evidence>
<proteinExistence type="predicted"/>
<dbReference type="Gene3D" id="1.10.238.160">
    <property type="match status" value="1"/>
</dbReference>